<dbReference type="STRING" id="510516.Q2U9C7"/>
<reference evidence="3 4" key="1">
    <citation type="journal article" date="2005" name="Nature">
        <title>Genome sequencing and analysis of Aspergillus oryzae.</title>
        <authorList>
            <person name="Machida M."/>
            <person name="Asai K."/>
            <person name="Sano M."/>
            <person name="Tanaka T."/>
            <person name="Kumagai T."/>
            <person name="Terai G."/>
            <person name="Kusumoto K."/>
            <person name="Arima T."/>
            <person name="Akita O."/>
            <person name="Kashiwagi Y."/>
            <person name="Abe K."/>
            <person name="Gomi K."/>
            <person name="Horiuchi H."/>
            <person name="Kitamoto K."/>
            <person name="Kobayashi T."/>
            <person name="Takeuchi M."/>
            <person name="Denning D.W."/>
            <person name="Galagan J.E."/>
            <person name="Nierman W.C."/>
            <person name="Yu J."/>
            <person name="Archer D.B."/>
            <person name="Bennett J.W."/>
            <person name="Bhatnagar D."/>
            <person name="Cleveland T.E."/>
            <person name="Fedorova N.D."/>
            <person name="Gotoh O."/>
            <person name="Horikawa H."/>
            <person name="Hosoyama A."/>
            <person name="Ichinomiya M."/>
            <person name="Igarashi R."/>
            <person name="Iwashita K."/>
            <person name="Juvvadi P.R."/>
            <person name="Kato M."/>
            <person name="Kato Y."/>
            <person name="Kin T."/>
            <person name="Kokubun A."/>
            <person name="Maeda H."/>
            <person name="Maeyama N."/>
            <person name="Maruyama J."/>
            <person name="Nagasaki H."/>
            <person name="Nakajima T."/>
            <person name="Oda K."/>
            <person name="Okada K."/>
            <person name="Paulsen I."/>
            <person name="Sakamoto K."/>
            <person name="Sawano T."/>
            <person name="Takahashi M."/>
            <person name="Takase K."/>
            <person name="Terabayashi Y."/>
            <person name="Wortman J."/>
            <person name="Yamada O."/>
            <person name="Yamagata Y."/>
            <person name="Anazawa H."/>
            <person name="Hata Y."/>
            <person name="Koide Y."/>
            <person name="Komori T."/>
            <person name="Koyama Y."/>
            <person name="Minetoki T."/>
            <person name="Suharnan S."/>
            <person name="Tanaka A."/>
            <person name="Isono K."/>
            <person name="Kuhara S."/>
            <person name="Ogasawara N."/>
            <person name="Kikuchi H."/>
        </authorList>
    </citation>
    <scope>NUCLEOTIDE SEQUENCE [LARGE SCALE GENOMIC DNA]</scope>
    <source>
        <strain evidence="4">ATCC 42149 / RIB 40</strain>
    </source>
</reference>
<dbReference type="KEGG" id="aor:AO090701000081"/>
<dbReference type="PIRSF" id="PIRSF005211">
    <property type="entry name" value="Ab_hydro_YheT"/>
    <property type="match status" value="1"/>
</dbReference>
<dbReference type="GO" id="GO:0008126">
    <property type="term" value="F:acetylesterase activity"/>
    <property type="evidence" value="ECO:0007669"/>
    <property type="project" value="TreeGrafter"/>
</dbReference>
<evidence type="ECO:0000313" key="3">
    <source>
        <dbReference type="EMBL" id="BAE61838.1"/>
    </source>
</evidence>
<protein>
    <submittedName>
        <fullName evidence="3">DNA, SC111</fullName>
    </submittedName>
</protein>
<dbReference type="RefSeq" id="XP_023091987.1">
    <property type="nucleotide sequence ID" value="XM_023237482.1"/>
</dbReference>
<dbReference type="GeneID" id="5995028"/>
<dbReference type="GO" id="GO:0047372">
    <property type="term" value="F:monoacylglycerol lipase activity"/>
    <property type="evidence" value="ECO:0007669"/>
    <property type="project" value="TreeGrafter"/>
</dbReference>
<organism evidence="3 4">
    <name type="scientific">Aspergillus oryzae (strain ATCC 42149 / RIB 40)</name>
    <name type="common">Yellow koji mold</name>
    <dbReference type="NCBI Taxonomy" id="510516"/>
    <lineage>
        <taxon>Eukaryota</taxon>
        <taxon>Fungi</taxon>
        <taxon>Dikarya</taxon>
        <taxon>Ascomycota</taxon>
        <taxon>Pezizomycotina</taxon>
        <taxon>Eurotiomycetes</taxon>
        <taxon>Eurotiomycetidae</taxon>
        <taxon>Eurotiales</taxon>
        <taxon>Aspergillaceae</taxon>
        <taxon>Aspergillus</taxon>
        <taxon>Aspergillus subgen. Circumdati</taxon>
    </lineage>
</organism>
<gene>
    <name evidence="3" type="ORF">AO090701000081</name>
</gene>
<dbReference type="EMBL" id="BA000053">
    <property type="protein sequence ID" value="BAE61838.1"/>
    <property type="molecule type" value="Genomic_DNA"/>
</dbReference>
<evidence type="ECO:0000313" key="4">
    <source>
        <dbReference type="Proteomes" id="UP000006564"/>
    </source>
</evidence>
<dbReference type="InterPro" id="IPR029058">
    <property type="entry name" value="AB_hydrolase_fold"/>
</dbReference>
<dbReference type="GO" id="GO:0051793">
    <property type="term" value="P:medium-chain fatty acid catabolic process"/>
    <property type="evidence" value="ECO:0007669"/>
    <property type="project" value="TreeGrafter"/>
</dbReference>
<dbReference type="InterPro" id="IPR050960">
    <property type="entry name" value="AB_hydrolase_4_sf"/>
</dbReference>
<dbReference type="GO" id="GO:0051792">
    <property type="term" value="P:medium-chain fatty acid biosynthetic process"/>
    <property type="evidence" value="ECO:0007669"/>
    <property type="project" value="TreeGrafter"/>
</dbReference>
<dbReference type="AlphaFoldDB" id="Q2U9C7"/>
<dbReference type="EMBL" id="AP007164">
    <property type="protein sequence ID" value="BAE61838.1"/>
    <property type="molecule type" value="Genomic_DNA"/>
</dbReference>
<dbReference type="InterPro" id="IPR012020">
    <property type="entry name" value="ABHD4"/>
</dbReference>
<comment type="similarity">
    <text evidence="1">Belongs to the AB hydrolase superfamily. AB hydrolase 4 family.</text>
</comment>
<dbReference type="HOGENOM" id="CLU_032487_1_0_1"/>
<dbReference type="SUPFAM" id="SSF53474">
    <property type="entry name" value="alpha/beta-Hydrolases"/>
    <property type="match status" value="1"/>
</dbReference>
<evidence type="ECO:0000256" key="2">
    <source>
        <dbReference type="SAM" id="MobiDB-lite"/>
    </source>
</evidence>
<proteinExistence type="inferred from homology"/>
<keyword evidence="4" id="KW-1185">Reference proteome</keyword>
<name>Q2U9C7_ASPOR</name>
<dbReference type="PANTHER" id="PTHR10794:SF63">
    <property type="entry name" value="ALPHA_BETA HYDROLASE 1, ISOFORM A"/>
    <property type="match status" value="1"/>
</dbReference>
<dbReference type="PANTHER" id="PTHR10794">
    <property type="entry name" value="ABHYDROLASE DOMAIN-CONTAINING PROTEIN"/>
    <property type="match status" value="1"/>
</dbReference>
<evidence type="ECO:0000256" key="1">
    <source>
        <dbReference type="ARBA" id="ARBA00010884"/>
    </source>
</evidence>
<feature type="region of interest" description="Disordered" evidence="2">
    <location>
        <begin position="393"/>
        <end position="412"/>
    </location>
</feature>
<dbReference type="Proteomes" id="UP000006564">
    <property type="component" value="Chromosome 5"/>
</dbReference>
<sequence length="428" mass="47840">MGMLSWLRPSGRVSFFHSKDNNLILKKVGKGTKQQITLTDLCRTATPKTCTLNPFLFNGHLQTAWTTVKFDDVPVYYKRWMFEADNPMFSGHFAVDFVVDPFEAPKDSQLTDQERKYTQPSGLPERTAFFAADEFDALPSDDTKPMLVVLHGLSGGSHEIYLRHVLAPLIADGAWEACVINSRGCAQTKITSGVLYNARATWDYLGEEGEACQLKAAVLCASPWNLEVSSVSLQSSWMGLEVYSKVMGSNMKRLFEHHVDEVSKNPRVDIDAVRSTKYLHEFDRALQCASWGYPTEGAYYRDASSVDSLLAIKIPFFAVQAEDDPIATVKALPFQEIGQTPYGVMMTTSWGGHLGWFELGGSRWFVKPVTNFLNLMAKDVDLEAPFLVENPDKAPGHVANNTSNLDVTPKPDFNPMRRKLDFQSALLN</sequence>
<accession>Q2U9C7</accession>